<sequence length="211" mass="24244">MAGLHEAAIDTNVDRSDVEMSIVKTEQGVPLQHSSASSPPARTTANPPRHEPSLLGLPAELRLIIYDFLTSGDRNQDLDVFPIGHFALSPGQSMPDYPAYSHHVQLPPRTVKSWSWIHTCRTIFEEGRWNVIKTHLVSFRSEGDFNAYDTDILKTIQYFHFSGFHTHCFAARVEKRLEKPVYWRVVHNFHRKNSLRRLGRPERSIRLETSC</sequence>
<gene>
    <name evidence="2" type="ORF">M409DRAFT_25029</name>
</gene>
<proteinExistence type="predicted"/>
<evidence type="ECO:0000313" key="3">
    <source>
        <dbReference type="Proteomes" id="UP000799537"/>
    </source>
</evidence>
<name>A0A6A6CD16_ZASCE</name>
<evidence type="ECO:0000313" key="2">
    <source>
        <dbReference type="EMBL" id="KAF2164633.1"/>
    </source>
</evidence>
<keyword evidence="3" id="KW-1185">Reference proteome</keyword>
<accession>A0A6A6CD16</accession>
<dbReference type="GeneID" id="54560781"/>
<dbReference type="EMBL" id="ML993603">
    <property type="protein sequence ID" value="KAF2164633.1"/>
    <property type="molecule type" value="Genomic_DNA"/>
</dbReference>
<evidence type="ECO:0000256" key="1">
    <source>
        <dbReference type="SAM" id="MobiDB-lite"/>
    </source>
</evidence>
<dbReference type="AlphaFoldDB" id="A0A6A6CD16"/>
<dbReference type="RefSeq" id="XP_033665522.1">
    <property type="nucleotide sequence ID" value="XM_033807509.1"/>
</dbReference>
<dbReference type="OrthoDB" id="4752339at2759"/>
<reference evidence="2" key="1">
    <citation type="journal article" date="2020" name="Stud. Mycol.">
        <title>101 Dothideomycetes genomes: a test case for predicting lifestyles and emergence of pathogens.</title>
        <authorList>
            <person name="Haridas S."/>
            <person name="Albert R."/>
            <person name="Binder M."/>
            <person name="Bloem J."/>
            <person name="Labutti K."/>
            <person name="Salamov A."/>
            <person name="Andreopoulos B."/>
            <person name="Baker S."/>
            <person name="Barry K."/>
            <person name="Bills G."/>
            <person name="Bluhm B."/>
            <person name="Cannon C."/>
            <person name="Castanera R."/>
            <person name="Culley D."/>
            <person name="Daum C."/>
            <person name="Ezra D."/>
            <person name="Gonzalez J."/>
            <person name="Henrissat B."/>
            <person name="Kuo A."/>
            <person name="Liang C."/>
            <person name="Lipzen A."/>
            <person name="Lutzoni F."/>
            <person name="Magnuson J."/>
            <person name="Mondo S."/>
            <person name="Nolan M."/>
            <person name="Ohm R."/>
            <person name="Pangilinan J."/>
            <person name="Park H.-J."/>
            <person name="Ramirez L."/>
            <person name="Alfaro M."/>
            <person name="Sun H."/>
            <person name="Tritt A."/>
            <person name="Yoshinaga Y."/>
            <person name="Zwiers L.-H."/>
            <person name="Turgeon B."/>
            <person name="Goodwin S."/>
            <person name="Spatafora J."/>
            <person name="Crous P."/>
            <person name="Grigoriev I."/>
        </authorList>
    </citation>
    <scope>NUCLEOTIDE SEQUENCE</scope>
    <source>
        <strain evidence="2">ATCC 36951</strain>
    </source>
</reference>
<dbReference type="Proteomes" id="UP000799537">
    <property type="component" value="Unassembled WGS sequence"/>
</dbReference>
<feature type="compositionally biased region" description="Low complexity" evidence="1">
    <location>
        <begin position="34"/>
        <end position="47"/>
    </location>
</feature>
<organism evidence="2 3">
    <name type="scientific">Zasmidium cellare ATCC 36951</name>
    <dbReference type="NCBI Taxonomy" id="1080233"/>
    <lineage>
        <taxon>Eukaryota</taxon>
        <taxon>Fungi</taxon>
        <taxon>Dikarya</taxon>
        <taxon>Ascomycota</taxon>
        <taxon>Pezizomycotina</taxon>
        <taxon>Dothideomycetes</taxon>
        <taxon>Dothideomycetidae</taxon>
        <taxon>Mycosphaerellales</taxon>
        <taxon>Mycosphaerellaceae</taxon>
        <taxon>Zasmidium</taxon>
    </lineage>
</organism>
<protein>
    <submittedName>
        <fullName evidence="2">Uncharacterized protein</fullName>
    </submittedName>
</protein>
<feature type="region of interest" description="Disordered" evidence="1">
    <location>
        <begin position="26"/>
        <end position="53"/>
    </location>
</feature>